<dbReference type="InterPro" id="IPR057661">
    <property type="entry name" value="RsdA/BaiN/AoA(So)_Rossmann"/>
</dbReference>
<keyword evidence="4" id="KW-1185">Reference proteome</keyword>
<dbReference type="InterPro" id="IPR055178">
    <property type="entry name" value="RsdA/BaiN/AoA(So)-like_dom"/>
</dbReference>
<dbReference type="Proteomes" id="UP001296921">
    <property type="component" value="Unassembled WGS sequence"/>
</dbReference>
<dbReference type="NCBIfam" id="TIGR00275">
    <property type="entry name" value="aminoacetone oxidase family FAD-binding enzyme"/>
    <property type="match status" value="1"/>
</dbReference>
<dbReference type="PANTHER" id="PTHR42887:SF2">
    <property type="entry name" value="OS12G0638800 PROTEIN"/>
    <property type="match status" value="1"/>
</dbReference>
<evidence type="ECO:0000259" key="1">
    <source>
        <dbReference type="Pfam" id="PF03486"/>
    </source>
</evidence>
<protein>
    <submittedName>
        <fullName evidence="3">NAD(P)/FAD-dependent oxidoreductase</fullName>
    </submittedName>
</protein>
<reference evidence="3 4" key="1">
    <citation type="submission" date="2020-11" db="EMBL/GenBank/DDBJ databases">
        <title>Insectihabitans protaetiae gen. nov. sp. nov. and Insectihabitans allomyrinae sp. nov., isolated from larvae of Protaetia brevitarsis seulensis and Allomyrina dichotoma, respectively.</title>
        <authorList>
            <person name="Lee S.D."/>
            <person name="Byeon Y.-S."/>
            <person name="Kim S.-M."/>
            <person name="Yang H.L."/>
            <person name="Kim I.S."/>
        </authorList>
    </citation>
    <scope>NUCLEOTIDE SEQUENCE [LARGE SCALE GENOMIC DNA]</scope>
    <source>
        <strain evidence="3 4">BWR-B9</strain>
    </source>
</reference>
<comment type="caution">
    <text evidence="3">The sequence shown here is derived from an EMBL/GenBank/DDBJ whole genome shotgun (WGS) entry which is preliminary data.</text>
</comment>
<name>A0ABS1IQJ6_9GAMM</name>
<dbReference type="Pfam" id="PF03486">
    <property type="entry name" value="HI0933_like"/>
    <property type="match status" value="1"/>
</dbReference>
<sequence>MNTILAQNRKSCGQRTEISEVFVVEQADVVIIGAGAAGLFCAAQAGQQGLNVLLVDNGKKPGRKILMSGGGRCNFTNMYADHTAYLSHNPHFCKSALARYTQWDFIELVSRHGIAYHEKTLGQLFCDNSAEDIVNLLMKECQQGNVDLRMRSEVLSVERNEQGFLINLSTTNIQARSLVIASGGLSMPGLGATPFGYKIAEQFGINLFPTRAGLVPVTLHKPLLEVLQTLSGVAVPVSVTAENGVSFKESLLFTHRGLSGPAILQISSYWQPGESITINLLPDLDLETFLNAERAEHPNQSLKNTLARHLPKRLVESLQTLNKVPDVTLKQLSAPQQQQLSDTLQQWQIQPNGTEGYRTAEVTLGGVDTKALSSKTMESAQVPGLYFIGEVVDVTGWLGGYNFQWAWSSAWACAQALGNR</sequence>
<evidence type="ECO:0000313" key="3">
    <source>
        <dbReference type="EMBL" id="MBK5143994.1"/>
    </source>
</evidence>
<evidence type="ECO:0000313" key="4">
    <source>
        <dbReference type="Proteomes" id="UP001296921"/>
    </source>
</evidence>
<organism evidence="3 4">
    <name type="scientific">Limnobaculum allomyrinae</name>
    <dbReference type="NCBI Taxonomy" id="2791986"/>
    <lineage>
        <taxon>Bacteria</taxon>
        <taxon>Pseudomonadati</taxon>
        <taxon>Pseudomonadota</taxon>
        <taxon>Gammaproteobacteria</taxon>
        <taxon>Enterobacterales</taxon>
        <taxon>Budviciaceae</taxon>
        <taxon>Limnobaculum</taxon>
    </lineage>
</organism>
<dbReference type="PANTHER" id="PTHR42887">
    <property type="entry name" value="OS12G0638800 PROTEIN"/>
    <property type="match status" value="1"/>
</dbReference>
<gene>
    <name evidence="3" type="ORF">I2494_09735</name>
</gene>
<proteinExistence type="predicted"/>
<feature type="domain" description="RsdA/BaiN/AoA(So)-like insert" evidence="2">
    <location>
        <begin position="211"/>
        <end position="362"/>
    </location>
</feature>
<dbReference type="InterPro" id="IPR004792">
    <property type="entry name" value="BaiN-like"/>
</dbReference>
<accession>A0ABS1IQJ6</accession>
<dbReference type="EMBL" id="JADRCR010000004">
    <property type="protein sequence ID" value="MBK5143994.1"/>
    <property type="molecule type" value="Genomic_DNA"/>
</dbReference>
<feature type="domain" description="RsdA/BaiN/AoA(So)-like Rossmann fold-like" evidence="1">
    <location>
        <begin position="28"/>
        <end position="415"/>
    </location>
</feature>
<dbReference type="Pfam" id="PF22780">
    <property type="entry name" value="HI0933_like_1st"/>
    <property type="match status" value="1"/>
</dbReference>
<evidence type="ECO:0000259" key="2">
    <source>
        <dbReference type="Pfam" id="PF22780"/>
    </source>
</evidence>